<gene>
    <name evidence="3" type="ORF">LJ757_11905</name>
</gene>
<organism evidence="3 4">
    <name type="scientific">Arthrobacter caoxuetaonis</name>
    <dbReference type="NCBI Taxonomy" id="2886935"/>
    <lineage>
        <taxon>Bacteria</taxon>
        <taxon>Bacillati</taxon>
        <taxon>Actinomycetota</taxon>
        <taxon>Actinomycetes</taxon>
        <taxon>Micrococcales</taxon>
        <taxon>Micrococcaceae</taxon>
        <taxon>Arthrobacter</taxon>
    </lineage>
</organism>
<sequence length="143" mass="15110">MEHKLRSAVPPRTAWILIGASVLFWVLSALGLLQMPASVPPMLMFLWLYLNAFAMLASTVAVAAAVAALVLHRRSAGPADAREAPAVTSLDAAEETGLDQLLGDTPPAVQPAVAPAGKGGRRQTGRPSRRKRKKRQGSGPKPD</sequence>
<proteinExistence type="predicted"/>
<comment type="caution">
    <text evidence="3">The sequence shown here is derived from an EMBL/GenBank/DDBJ whole genome shotgun (WGS) entry which is preliminary data.</text>
</comment>
<keyword evidence="2" id="KW-0472">Membrane</keyword>
<dbReference type="AlphaFoldDB" id="A0A9X1MH55"/>
<evidence type="ECO:0000313" key="4">
    <source>
        <dbReference type="Proteomes" id="UP001139158"/>
    </source>
</evidence>
<keyword evidence="2" id="KW-1133">Transmembrane helix</keyword>
<accession>A0A9X1MH55</accession>
<reference evidence="3" key="1">
    <citation type="submission" date="2021-10" db="EMBL/GenBank/DDBJ databases">
        <title>Novel species in genus Arthrobacter.</title>
        <authorList>
            <person name="Liu Y."/>
        </authorList>
    </citation>
    <scope>NUCLEOTIDE SEQUENCE</scope>
    <source>
        <strain evidence="3">Zg-Y453</strain>
    </source>
</reference>
<dbReference type="RefSeq" id="WP_227896376.1">
    <property type="nucleotide sequence ID" value="NZ_CP099466.1"/>
</dbReference>
<name>A0A9X1MH55_9MICC</name>
<keyword evidence="4" id="KW-1185">Reference proteome</keyword>
<dbReference type="EMBL" id="JAJFZV010000012">
    <property type="protein sequence ID" value="MCC3298504.1"/>
    <property type="molecule type" value="Genomic_DNA"/>
</dbReference>
<feature type="transmembrane region" description="Helical" evidence="2">
    <location>
        <begin position="45"/>
        <end position="71"/>
    </location>
</feature>
<protein>
    <submittedName>
        <fullName evidence="3">Uncharacterized protein</fullName>
    </submittedName>
</protein>
<keyword evidence="2" id="KW-0812">Transmembrane</keyword>
<feature type="transmembrane region" description="Helical" evidence="2">
    <location>
        <begin position="12"/>
        <end position="33"/>
    </location>
</feature>
<evidence type="ECO:0000256" key="1">
    <source>
        <dbReference type="SAM" id="MobiDB-lite"/>
    </source>
</evidence>
<dbReference type="Proteomes" id="UP001139158">
    <property type="component" value="Unassembled WGS sequence"/>
</dbReference>
<evidence type="ECO:0000256" key="2">
    <source>
        <dbReference type="SAM" id="Phobius"/>
    </source>
</evidence>
<feature type="compositionally biased region" description="Low complexity" evidence="1">
    <location>
        <begin position="106"/>
        <end position="116"/>
    </location>
</feature>
<feature type="region of interest" description="Disordered" evidence="1">
    <location>
        <begin position="95"/>
        <end position="143"/>
    </location>
</feature>
<evidence type="ECO:0000313" key="3">
    <source>
        <dbReference type="EMBL" id="MCC3298504.1"/>
    </source>
</evidence>
<feature type="compositionally biased region" description="Basic residues" evidence="1">
    <location>
        <begin position="119"/>
        <end position="136"/>
    </location>
</feature>